<dbReference type="InterPro" id="IPR008554">
    <property type="entry name" value="Glutaredoxin-like"/>
</dbReference>
<dbReference type="RefSeq" id="WP_079539759.1">
    <property type="nucleotide sequence ID" value="NZ_CP171111.1"/>
</dbReference>
<gene>
    <name evidence="1" type="ORF">CHUV0807_0713</name>
</gene>
<dbReference type="SUPFAM" id="SSF52833">
    <property type="entry name" value="Thioredoxin-like"/>
    <property type="match status" value="1"/>
</dbReference>
<protein>
    <recommendedName>
        <fullName evidence="3">Glutaredoxin family protein</fullName>
    </recommendedName>
</protein>
<proteinExistence type="predicted"/>
<reference evidence="2" key="1">
    <citation type="submission" date="2016-04" db="EMBL/GenBank/DDBJ databases">
        <authorList>
            <person name="Tagini F."/>
        </authorList>
    </citation>
    <scope>NUCLEOTIDE SEQUENCE [LARGE SCALE GENOMIC DNA]</scope>
    <source>
        <strain evidence="2">CHUV0807</strain>
    </source>
</reference>
<dbReference type="Pfam" id="PF05768">
    <property type="entry name" value="Glrx-like"/>
    <property type="match status" value="1"/>
</dbReference>
<evidence type="ECO:0008006" key="3">
    <source>
        <dbReference type="Google" id="ProtNLM"/>
    </source>
</evidence>
<sequence length="74" mass="8575">MRYRLFVRLGCHLCTDAFALLCEMGVEVQRVNIDREPALRAQYDLLVPVLFDVEGDRELLYPFDAEAVRHFMAG</sequence>
<dbReference type="AlphaFoldDB" id="A0A1C3H3F0"/>
<name>A0A1C3H3F0_9GAMM</name>
<dbReference type="InterPro" id="IPR036249">
    <property type="entry name" value="Thioredoxin-like_sf"/>
</dbReference>
<organism evidence="1 2">
    <name type="scientific">Cardiobacterium hominis</name>
    <dbReference type="NCBI Taxonomy" id="2718"/>
    <lineage>
        <taxon>Bacteria</taxon>
        <taxon>Pseudomonadati</taxon>
        <taxon>Pseudomonadota</taxon>
        <taxon>Gammaproteobacteria</taxon>
        <taxon>Cardiobacteriales</taxon>
        <taxon>Cardiobacteriaceae</taxon>
        <taxon>Cardiobacterium</taxon>
    </lineage>
</organism>
<evidence type="ECO:0000313" key="2">
    <source>
        <dbReference type="Proteomes" id="UP000190837"/>
    </source>
</evidence>
<dbReference type="Gene3D" id="3.40.30.10">
    <property type="entry name" value="Glutaredoxin"/>
    <property type="match status" value="1"/>
</dbReference>
<dbReference type="Proteomes" id="UP000190837">
    <property type="component" value="Unassembled WGS sequence"/>
</dbReference>
<dbReference type="EMBL" id="FKLO01000030">
    <property type="protein sequence ID" value="SAM60339.1"/>
    <property type="molecule type" value="Genomic_DNA"/>
</dbReference>
<evidence type="ECO:0000313" key="1">
    <source>
        <dbReference type="EMBL" id="SAM60339.1"/>
    </source>
</evidence>
<accession>A0A1C3H3F0</accession>